<dbReference type="GO" id="GO:0003684">
    <property type="term" value="F:damaged DNA binding"/>
    <property type="evidence" value="ECO:0000318"/>
    <property type="project" value="GO_Central"/>
</dbReference>
<evidence type="ECO:0000259" key="2">
    <source>
        <dbReference type="Pfam" id="PF02721"/>
    </source>
</evidence>
<dbReference type="GO" id="GO:0043047">
    <property type="term" value="F:single-stranded telomeric DNA binding"/>
    <property type="evidence" value="ECO:0000318"/>
    <property type="project" value="GO_Central"/>
</dbReference>
<dbReference type="GO" id="GO:0051321">
    <property type="term" value="P:meiotic cell cycle"/>
    <property type="evidence" value="ECO:0000318"/>
    <property type="project" value="GO_Central"/>
</dbReference>
<dbReference type="InterPro" id="IPR003871">
    <property type="entry name" value="RFA1B/D_OB_1st"/>
</dbReference>
<dbReference type="PaxDb" id="3880-AES70473"/>
<reference evidence="3 5" key="1">
    <citation type="journal article" date="2011" name="Nature">
        <title>The Medicago genome provides insight into the evolution of rhizobial symbioses.</title>
        <authorList>
            <person name="Young N.D."/>
            <person name="Debelle F."/>
            <person name="Oldroyd G.E."/>
            <person name="Geurts R."/>
            <person name="Cannon S.B."/>
            <person name="Udvardi M.K."/>
            <person name="Benedito V.A."/>
            <person name="Mayer K.F."/>
            <person name="Gouzy J."/>
            <person name="Schoof H."/>
            <person name="Van de Peer Y."/>
            <person name="Proost S."/>
            <person name="Cook D.R."/>
            <person name="Meyers B.C."/>
            <person name="Spannagl M."/>
            <person name="Cheung F."/>
            <person name="De Mita S."/>
            <person name="Krishnakumar V."/>
            <person name="Gundlach H."/>
            <person name="Zhou S."/>
            <person name="Mudge J."/>
            <person name="Bharti A.K."/>
            <person name="Murray J.D."/>
            <person name="Naoumkina M.A."/>
            <person name="Rosen B."/>
            <person name="Silverstein K.A."/>
            <person name="Tang H."/>
            <person name="Rombauts S."/>
            <person name="Zhao P.X."/>
            <person name="Zhou P."/>
            <person name="Barbe V."/>
            <person name="Bardou P."/>
            <person name="Bechner M."/>
            <person name="Bellec A."/>
            <person name="Berger A."/>
            <person name="Berges H."/>
            <person name="Bidwell S."/>
            <person name="Bisseling T."/>
            <person name="Choisne N."/>
            <person name="Couloux A."/>
            <person name="Denny R."/>
            <person name="Deshpande S."/>
            <person name="Dai X."/>
            <person name="Doyle J.J."/>
            <person name="Dudez A.M."/>
            <person name="Farmer A.D."/>
            <person name="Fouteau S."/>
            <person name="Franken C."/>
            <person name="Gibelin C."/>
            <person name="Gish J."/>
            <person name="Goldstein S."/>
            <person name="Gonzalez A.J."/>
            <person name="Green P.J."/>
            <person name="Hallab A."/>
            <person name="Hartog M."/>
            <person name="Hua A."/>
            <person name="Humphray S.J."/>
            <person name="Jeong D.H."/>
            <person name="Jing Y."/>
            <person name="Jocker A."/>
            <person name="Kenton S.M."/>
            <person name="Kim D.J."/>
            <person name="Klee K."/>
            <person name="Lai H."/>
            <person name="Lang C."/>
            <person name="Lin S."/>
            <person name="Macmil S.L."/>
            <person name="Magdelenat G."/>
            <person name="Matthews L."/>
            <person name="McCorrison J."/>
            <person name="Monaghan E.L."/>
            <person name="Mun J.H."/>
            <person name="Najar F.Z."/>
            <person name="Nicholson C."/>
            <person name="Noirot C."/>
            <person name="O'Bleness M."/>
            <person name="Paule C.R."/>
            <person name="Poulain J."/>
            <person name="Prion F."/>
            <person name="Qin B."/>
            <person name="Qu C."/>
            <person name="Retzel E.F."/>
            <person name="Riddle C."/>
            <person name="Sallet E."/>
            <person name="Samain S."/>
            <person name="Samson N."/>
            <person name="Sanders I."/>
            <person name="Saurat O."/>
            <person name="Scarpelli C."/>
            <person name="Schiex T."/>
            <person name="Segurens B."/>
            <person name="Severin A.J."/>
            <person name="Sherrier D.J."/>
            <person name="Shi R."/>
            <person name="Sims S."/>
            <person name="Singer S.R."/>
            <person name="Sinharoy S."/>
            <person name="Sterck L."/>
            <person name="Viollet A."/>
            <person name="Wang B.B."/>
            <person name="Wang K."/>
            <person name="Wang M."/>
            <person name="Wang X."/>
            <person name="Warfsmann J."/>
            <person name="Weissenbach J."/>
            <person name="White D.D."/>
            <person name="White J.D."/>
            <person name="Wiley G.B."/>
            <person name="Wincker P."/>
            <person name="Xing Y."/>
            <person name="Yang L."/>
            <person name="Yao Z."/>
            <person name="Ying F."/>
            <person name="Zhai J."/>
            <person name="Zhou L."/>
            <person name="Zuber A."/>
            <person name="Denarie J."/>
            <person name="Dixon R.A."/>
            <person name="May G.D."/>
            <person name="Schwartz D.C."/>
            <person name="Rogers J."/>
            <person name="Quetier F."/>
            <person name="Town C.D."/>
            <person name="Roe B.A."/>
        </authorList>
    </citation>
    <scope>NUCLEOTIDE SEQUENCE [LARGE SCALE GENOMIC DNA]</scope>
    <source>
        <strain evidence="3">A17</strain>
        <strain evidence="4 5">cv. Jemalong A17</strain>
    </source>
</reference>
<keyword evidence="5" id="KW-1185">Reference proteome</keyword>
<reference evidence="4" key="3">
    <citation type="submission" date="2015-04" db="UniProtKB">
        <authorList>
            <consortium name="EnsemblPlants"/>
        </authorList>
    </citation>
    <scope>IDENTIFICATION</scope>
    <source>
        <strain evidence="4">cv. Jemalong A17</strain>
    </source>
</reference>
<reference evidence="3 5" key="2">
    <citation type="journal article" date="2014" name="BMC Genomics">
        <title>An improved genome release (version Mt4.0) for the model legume Medicago truncatula.</title>
        <authorList>
            <person name="Tang H."/>
            <person name="Krishnakumar V."/>
            <person name="Bidwell S."/>
            <person name="Rosen B."/>
            <person name="Chan A."/>
            <person name="Zhou S."/>
            <person name="Gentzbittel L."/>
            <person name="Childs K.L."/>
            <person name="Yandell M."/>
            <person name="Gundlach H."/>
            <person name="Mayer K.F."/>
            <person name="Schwartz D.C."/>
            <person name="Town C.D."/>
        </authorList>
    </citation>
    <scope>GENOME REANNOTATION</scope>
    <source>
        <strain evidence="4 5">cv. Jemalong A17</strain>
    </source>
</reference>
<feature type="compositionally biased region" description="Polar residues" evidence="1">
    <location>
        <begin position="523"/>
        <end position="538"/>
    </location>
</feature>
<evidence type="ECO:0000256" key="1">
    <source>
        <dbReference type="SAM" id="MobiDB-lite"/>
    </source>
</evidence>
<dbReference type="eggNOG" id="KOG0851">
    <property type="taxonomic scope" value="Eukaryota"/>
</dbReference>
<evidence type="ECO:0000313" key="4">
    <source>
        <dbReference type="EnsemblPlants" id="AES70473"/>
    </source>
</evidence>
<dbReference type="Pfam" id="PF02721">
    <property type="entry name" value="DUF223"/>
    <property type="match status" value="1"/>
</dbReference>
<dbReference type="GO" id="GO:0007004">
    <property type="term" value="P:telomere maintenance via telomerase"/>
    <property type="evidence" value="ECO:0000318"/>
    <property type="project" value="GO_Central"/>
</dbReference>
<proteinExistence type="predicted"/>
<feature type="region of interest" description="Disordered" evidence="1">
    <location>
        <begin position="497"/>
        <end position="548"/>
    </location>
</feature>
<dbReference type="KEGG" id="mtr:11428280"/>
<dbReference type="OMA" id="NEHEGAD"/>
<dbReference type="CDD" id="cd04481">
    <property type="entry name" value="RPA1_DBD_B_like"/>
    <property type="match status" value="1"/>
</dbReference>
<dbReference type="GO" id="GO:0000724">
    <property type="term" value="P:double-strand break repair via homologous recombination"/>
    <property type="evidence" value="ECO:0000318"/>
    <property type="project" value="GO_Central"/>
</dbReference>
<evidence type="ECO:0000313" key="3">
    <source>
        <dbReference type="EMBL" id="AES70473.1"/>
    </source>
</evidence>
<accession>G7J1G0</accession>
<dbReference type="Proteomes" id="UP000002051">
    <property type="component" value="Chromosome 3"/>
</dbReference>
<feature type="compositionally biased region" description="Polar residues" evidence="1">
    <location>
        <begin position="497"/>
        <end position="507"/>
    </location>
</feature>
<organism evidence="3 5">
    <name type="scientific">Medicago truncatula</name>
    <name type="common">Barrel medic</name>
    <name type="synonym">Medicago tribuloides</name>
    <dbReference type="NCBI Taxonomy" id="3880"/>
    <lineage>
        <taxon>Eukaryota</taxon>
        <taxon>Viridiplantae</taxon>
        <taxon>Streptophyta</taxon>
        <taxon>Embryophyta</taxon>
        <taxon>Tracheophyta</taxon>
        <taxon>Spermatophyta</taxon>
        <taxon>Magnoliopsida</taxon>
        <taxon>eudicotyledons</taxon>
        <taxon>Gunneridae</taxon>
        <taxon>Pentapetalae</taxon>
        <taxon>rosids</taxon>
        <taxon>fabids</taxon>
        <taxon>Fabales</taxon>
        <taxon>Fabaceae</taxon>
        <taxon>Papilionoideae</taxon>
        <taxon>50 kb inversion clade</taxon>
        <taxon>NPAAA clade</taxon>
        <taxon>Hologalegina</taxon>
        <taxon>IRL clade</taxon>
        <taxon>Trifolieae</taxon>
        <taxon>Medicago</taxon>
    </lineage>
</organism>
<dbReference type="OrthoDB" id="1429915at2759"/>
<dbReference type="PANTHER" id="PTHR47165">
    <property type="entry name" value="OS03G0429900 PROTEIN"/>
    <property type="match status" value="1"/>
</dbReference>
<feature type="domain" description="Replication protein A 70 kDa DNA-binding subunit B/D first OB fold" evidence="2">
    <location>
        <begin position="32"/>
        <end position="134"/>
    </location>
</feature>
<evidence type="ECO:0000313" key="5">
    <source>
        <dbReference type="Proteomes" id="UP000002051"/>
    </source>
</evidence>
<name>G7J1G0_MEDTR</name>
<dbReference type="HOGENOM" id="CLU_029003_1_0_1"/>
<dbReference type="GO" id="GO:0006260">
    <property type="term" value="P:DNA replication"/>
    <property type="evidence" value="ECO:0000318"/>
    <property type="project" value="GO_Central"/>
</dbReference>
<dbReference type="PANTHER" id="PTHR47165:SF4">
    <property type="entry name" value="OS03G0429900 PROTEIN"/>
    <property type="match status" value="1"/>
</dbReference>
<dbReference type="Gene3D" id="2.40.50.140">
    <property type="entry name" value="Nucleic acid-binding proteins"/>
    <property type="match status" value="3"/>
</dbReference>
<sequence>MKVVFHIVNYTNLCKPTVRMNKGKKIAITRPYDNVKDVNDSKDVWSLAVRVMDLWCVTGKYRQEQYLEMVIADKENDMIQLTVPYEELAKWKEILKENNTYTMLNFKVLKNDVAVKASTHPFRLAVSGATIIKPVDFPTIPLASFRFKDFGEILAGNYRNDLLIDVIGAFQDITNTNKKGTIIRSVTFLLKDASGLMIHATLWDEFAKQFFDAFNQANGPETIFIVLKHVRAREAQGIYPLCVTNTWSGTKVIINAEIPEIAEFKTRFAELPIDDVNASQQLSQLTQGSQITQQGDIMNKAHFLTLSEVNHVMHETICVTIAEIKKINANKYGWIYDGCNFCTKGVRMDNGQLKCRGNHINDEAKPRFRVEVEAVYKNDKAKFLLWDNDVASIIGMSAQELKEQLVEIGQFHPTAYPPILDQVVCPQKVFKIKACPESSPYSVIQISDNEGLLKNLEKQFGLGEASSKLALLDEVKVDEVKESQELVVDTLNTQSLCDETDPSCSSATPPPKRNSQEDVDWVGSTQDVEATQLSSTKLAKQPKLEPKN</sequence>
<protein>
    <submittedName>
        <fullName evidence="3">Plant OB fold protein</fullName>
    </submittedName>
</protein>
<dbReference type="SUPFAM" id="SSF50249">
    <property type="entry name" value="Nucleic acid-binding proteins"/>
    <property type="match status" value="3"/>
</dbReference>
<dbReference type="CDD" id="cd04480">
    <property type="entry name" value="RPA1_DBD_A_like"/>
    <property type="match status" value="1"/>
</dbReference>
<dbReference type="GO" id="GO:0005662">
    <property type="term" value="C:DNA replication factor A complex"/>
    <property type="evidence" value="ECO:0000318"/>
    <property type="project" value="GO_Central"/>
</dbReference>
<dbReference type="GO" id="GO:0006289">
    <property type="term" value="P:nucleotide-excision repair"/>
    <property type="evidence" value="ECO:0000318"/>
    <property type="project" value="GO_Central"/>
</dbReference>
<dbReference type="EnsemblPlants" id="AES70473">
    <property type="protein sequence ID" value="AES70473"/>
    <property type="gene ID" value="MTR_3g055660"/>
</dbReference>
<dbReference type="AlphaFoldDB" id="G7J1G0"/>
<dbReference type="InterPro" id="IPR012340">
    <property type="entry name" value="NA-bd_OB-fold"/>
</dbReference>
<gene>
    <name evidence="4" type="primary">11428280</name>
    <name evidence="3" type="ordered locus">MTR_3g055660</name>
</gene>
<dbReference type="EMBL" id="CM001219">
    <property type="protein sequence ID" value="AES70473.1"/>
    <property type="molecule type" value="Genomic_DNA"/>
</dbReference>